<keyword evidence="4" id="KW-1185">Reference proteome</keyword>
<evidence type="ECO:0000313" key="2">
    <source>
        <dbReference type="EMBL" id="KAF0685135.1"/>
    </source>
</evidence>
<evidence type="ECO:0000313" key="4">
    <source>
        <dbReference type="Proteomes" id="UP000332933"/>
    </source>
</evidence>
<dbReference type="OrthoDB" id="67161at2759"/>
<evidence type="ECO:0000259" key="1">
    <source>
        <dbReference type="PROSITE" id="PS51186"/>
    </source>
</evidence>
<dbReference type="InterPro" id="IPR000182">
    <property type="entry name" value="GNAT_dom"/>
</dbReference>
<organism evidence="3 4">
    <name type="scientific">Aphanomyces stellatus</name>
    <dbReference type="NCBI Taxonomy" id="120398"/>
    <lineage>
        <taxon>Eukaryota</taxon>
        <taxon>Sar</taxon>
        <taxon>Stramenopiles</taxon>
        <taxon>Oomycota</taxon>
        <taxon>Saprolegniomycetes</taxon>
        <taxon>Saprolegniales</taxon>
        <taxon>Verrucalvaceae</taxon>
        <taxon>Aphanomyces</taxon>
    </lineage>
</organism>
<dbReference type="EMBL" id="VJMH01007217">
    <property type="protein sequence ID" value="KAF0685135.1"/>
    <property type="molecule type" value="Genomic_DNA"/>
</dbReference>
<dbReference type="AlphaFoldDB" id="A0A485LM06"/>
<reference evidence="3 4" key="1">
    <citation type="submission" date="2019-03" db="EMBL/GenBank/DDBJ databases">
        <authorList>
            <person name="Gaulin E."/>
            <person name="Dumas B."/>
        </authorList>
    </citation>
    <scope>NUCLEOTIDE SEQUENCE [LARGE SCALE GENOMIC DNA]</scope>
    <source>
        <strain evidence="3">CBS 568.67</strain>
    </source>
</reference>
<gene>
    <name evidence="3" type="primary">Aste57867_22906</name>
    <name evidence="2" type="ORF">As57867_022835</name>
    <name evidence="3" type="ORF">ASTE57867_22906</name>
</gene>
<proteinExistence type="predicted"/>
<dbReference type="Pfam" id="PF00583">
    <property type="entry name" value="Acetyltransf_1"/>
    <property type="match status" value="1"/>
</dbReference>
<dbReference type="Proteomes" id="UP000332933">
    <property type="component" value="Unassembled WGS sequence"/>
</dbReference>
<sequence>MNTIQQQSTMAIDEVPDAQTFLDRTAQLRETDPIGTNFMCSIVVASMANNEPMRFWVLSTPATSFAFMSSRGTCLSPSMTAHEATALGHVIIQSVDTRIPRATGPRDAVGALCAVLCTAQRLSTTKLHQALHFYVLDKLRLPVHVPGRLRLAQAGVDEEVLIGWIRDFWIADGEPVGDSAAVVARYLKRSGLYLWEVDGVAVGFAGFGTPVLLGSGDVIYRIAPVYTPPQERRKGYATATTAALCQVLLDQHTGKDSKCHIMLNVDVANSAAIKAYQNVGFVHQSDAFSFAIEYDA</sequence>
<protein>
    <submittedName>
        <fullName evidence="3">Aste57867_22906 protein</fullName>
    </submittedName>
</protein>
<name>A0A485LM06_9STRA</name>
<accession>A0A485LM06</accession>
<dbReference type="SUPFAM" id="SSF55729">
    <property type="entry name" value="Acyl-CoA N-acyltransferases (Nat)"/>
    <property type="match status" value="1"/>
</dbReference>
<feature type="domain" description="N-acetyltransferase" evidence="1">
    <location>
        <begin position="147"/>
        <end position="296"/>
    </location>
</feature>
<reference evidence="2" key="2">
    <citation type="submission" date="2019-06" db="EMBL/GenBank/DDBJ databases">
        <title>Genomics analysis of Aphanomyces spp. identifies a new class of oomycete effector associated with host adaptation.</title>
        <authorList>
            <person name="Gaulin E."/>
        </authorList>
    </citation>
    <scope>NUCLEOTIDE SEQUENCE</scope>
    <source>
        <strain evidence="2">CBS 578.67</strain>
    </source>
</reference>
<dbReference type="Gene3D" id="3.40.630.30">
    <property type="match status" value="1"/>
</dbReference>
<dbReference type="EMBL" id="CAADRA010007243">
    <property type="protein sequence ID" value="VFT99556.1"/>
    <property type="molecule type" value="Genomic_DNA"/>
</dbReference>
<dbReference type="PROSITE" id="PS51186">
    <property type="entry name" value="GNAT"/>
    <property type="match status" value="1"/>
</dbReference>
<dbReference type="InterPro" id="IPR016181">
    <property type="entry name" value="Acyl_CoA_acyltransferase"/>
</dbReference>
<evidence type="ECO:0000313" key="3">
    <source>
        <dbReference type="EMBL" id="VFT99556.1"/>
    </source>
</evidence>
<dbReference type="CDD" id="cd04301">
    <property type="entry name" value="NAT_SF"/>
    <property type="match status" value="1"/>
</dbReference>
<dbReference type="GO" id="GO:0016747">
    <property type="term" value="F:acyltransferase activity, transferring groups other than amino-acyl groups"/>
    <property type="evidence" value="ECO:0007669"/>
    <property type="project" value="InterPro"/>
</dbReference>